<evidence type="ECO:0000313" key="3">
    <source>
        <dbReference type="EMBL" id="KIK34577.1"/>
    </source>
</evidence>
<reference evidence="3 4" key="1">
    <citation type="submission" date="2014-04" db="EMBL/GenBank/DDBJ databases">
        <authorList>
            <consortium name="DOE Joint Genome Institute"/>
            <person name="Kuo A."/>
            <person name="Ruytinx J."/>
            <person name="Rineau F."/>
            <person name="Colpaert J."/>
            <person name="Kohler A."/>
            <person name="Nagy L.G."/>
            <person name="Floudas D."/>
            <person name="Copeland A."/>
            <person name="Barry K.W."/>
            <person name="Cichocki N."/>
            <person name="Veneault-Fourrey C."/>
            <person name="LaButti K."/>
            <person name="Lindquist E.A."/>
            <person name="Lipzen A."/>
            <person name="Lundell T."/>
            <person name="Morin E."/>
            <person name="Murat C."/>
            <person name="Sun H."/>
            <person name="Tunlid A."/>
            <person name="Henrissat B."/>
            <person name="Grigoriev I.V."/>
            <person name="Hibbett D.S."/>
            <person name="Martin F."/>
            <person name="Nordberg H.P."/>
            <person name="Cantor M.N."/>
            <person name="Hua S.X."/>
        </authorList>
    </citation>
    <scope>NUCLEOTIDE SEQUENCE [LARGE SCALE GENOMIC DNA]</scope>
    <source>
        <strain evidence="3 4">UH-Slu-Lm8-n1</strain>
    </source>
</reference>
<dbReference type="HOGENOM" id="CLU_066702_0_0_1"/>
<dbReference type="PANTHER" id="PTHR38248">
    <property type="entry name" value="FUNK1 6"/>
    <property type="match status" value="1"/>
</dbReference>
<organism evidence="3 4">
    <name type="scientific">Suillus luteus UH-Slu-Lm8-n1</name>
    <dbReference type="NCBI Taxonomy" id="930992"/>
    <lineage>
        <taxon>Eukaryota</taxon>
        <taxon>Fungi</taxon>
        <taxon>Dikarya</taxon>
        <taxon>Basidiomycota</taxon>
        <taxon>Agaricomycotina</taxon>
        <taxon>Agaricomycetes</taxon>
        <taxon>Agaricomycetidae</taxon>
        <taxon>Boletales</taxon>
        <taxon>Suillineae</taxon>
        <taxon>Suillaceae</taxon>
        <taxon>Suillus</taxon>
    </lineage>
</organism>
<proteinExistence type="predicted"/>
<reference evidence="4" key="2">
    <citation type="submission" date="2015-01" db="EMBL/GenBank/DDBJ databases">
        <title>Evolutionary Origins and Diversification of the Mycorrhizal Mutualists.</title>
        <authorList>
            <consortium name="DOE Joint Genome Institute"/>
            <consortium name="Mycorrhizal Genomics Consortium"/>
            <person name="Kohler A."/>
            <person name="Kuo A."/>
            <person name="Nagy L.G."/>
            <person name="Floudas D."/>
            <person name="Copeland A."/>
            <person name="Barry K.W."/>
            <person name="Cichocki N."/>
            <person name="Veneault-Fourrey C."/>
            <person name="LaButti K."/>
            <person name="Lindquist E.A."/>
            <person name="Lipzen A."/>
            <person name="Lundell T."/>
            <person name="Morin E."/>
            <person name="Murat C."/>
            <person name="Riley R."/>
            <person name="Ohm R."/>
            <person name="Sun H."/>
            <person name="Tunlid A."/>
            <person name="Henrissat B."/>
            <person name="Grigoriev I.V."/>
            <person name="Hibbett D.S."/>
            <person name="Martin F."/>
        </authorList>
    </citation>
    <scope>NUCLEOTIDE SEQUENCE [LARGE SCALE GENOMIC DNA]</scope>
    <source>
        <strain evidence="4">UH-Slu-Lm8-n1</strain>
    </source>
</reference>
<dbReference type="InParanoid" id="A0A0D0AJZ5"/>
<accession>A0A0D0AJZ5</accession>
<dbReference type="PANTHER" id="PTHR38248:SF2">
    <property type="entry name" value="FUNK1 11"/>
    <property type="match status" value="1"/>
</dbReference>
<dbReference type="InterPro" id="IPR040976">
    <property type="entry name" value="Pkinase_fungal"/>
</dbReference>
<keyword evidence="4" id="KW-1185">Reference proteome</keyword>
<feature type="region of interest" description="Disordered" evidence="1">
    <location>
        <begin position="331"/>
        <end position="375"/>
    </location>
</feature>
<feature type="compositionally biased region" description="Pro residues" evidence="1">
    <location>
        <begin position="332"/>
        <end position="347"/>
    </location>
</feature>
<dbReference type="Proteomes" id="UP000054485">
    <property type="component" value="Unassembled WGS sequence"/>
</dbReference>
<evidence type="ECO:0000256" key="1">
    <source>
        <dbReference type="SAM" id="MobiDB-lite"/>
    </source>
</evidence>
<dbReference type="InterPro" id="IPR011009">
    <property type="entry name" value="Kinase-like_dom_sf"/>
</dbReference>
<sequence>MGYDKEPGSILSQNDCWVAEAKRYHEVDVLERVKGIPNVVQLVDHWDVLFNGEPDCTARIRDGYGILPEDRPDKRFTNRYHRRLLLTPCGDPLWHFSSRKELICAFRDFVVAHEMMIQQRVLHGDLSLNNFIIHEGIGYFIDFDHASIMKEGETFTILFGTGTVPYISMRILKTMSKNADILKKSKTSINAKKNSINTNSIAQLKLVEHNPSDDLESLFYIFFEFVSKYGGAHGAVAPTWDKTTMPCVDAYENLGATSSLLATFLAKKGAMSESDILIDRVSDYFSEFKPIIDEWRTRICRMESNLDGAIVHDHIFQMLVKFIMKLDDEKPTPLPSPVDPPGAPPGAPSRTGAPPTAGPSLHCSLRLSTLAGRTS</sequence>
<name>A0A0D0AJZ5_9AGAM</name>
<dbReference type="STRING" id="930992.A0A0D0AJZ5"/>
<gene>
    <name evidence="3" type="ORF">CY34DRAFT_17624</name>
</gene>
<dbReference type="Gene3D" id="1.10.510.10">
    <property type="entry name" value="Transferase(Phosphotransferase) domain 1"/>
    <property type="match status" value="1"/>
</dbReference>
<dbReference type="AlphaFoldDB" id="A0A0D0AJZ5"/>
<dbReference type="Pfam" id="PF17667">
    <property type="entry name" value="Pkinase_fungal"/>
    <property type="match status" value="1"/>
</dbReference>
<feature type="compositionally biased region" description="Low complexity" evidence="1">
    <location>
        <begin position="348"/>
        <end position="359"/>
    </location>
</feature>
<evidence type="ECO:0000259" key="2">
    <source>
        <dbReference type="Pfam" id="PF17667"/>
    </source>
</evidence>
<feature type="domain" description="Fungal-type protein kinase" evidence="2">
    <location>
        <begin position="15"/>
        <end position="223"/>
    </location>
</feature>
<dbReference type="EMBL" id="KN835733">
    <property type="protein sequence ID" value="KIK34577.1"/>
    <property type="molecule type" value="Genomic_DNA"/>
</dbReference>
<protein>
    <submittedName>
        <fullName evidence="3">Unplaced genomic scaffold CY34scaffold_602, whole genome shotgun sequence</fullName>
    </submittedName>
</protein>
<dbReference type="OrthoDB" id="2621437at2759"/>
<dbReference type="SUPFAM" id="SSF56112">
    <property type="entry name" value="Protein kinase-like (PK-like)"/>
    <property type="match status" value="1"/>
</dbReference>
<evidence type="ECO:0000313" key="4">
    <source>
        <dbReference type="Proteomes" id="UP000054485"/>
    </source>
</evidence>